<dbReference type="EMBL" id="QTSX02002951">
    <property type="protein sequence ID" value="KAJ9072908.1"/>
    <property type="molecule type" value="Genomic_DNA"/>
</dbReference>
<comment type="caution">
    <text evidence="1">The sequence shown here is derived from an EMBL/GenBank/DDBJ whole genome shotgun (WGS) entry which is preliminary data.</text>
</comment>
<evidence type="ECO:0000313" key="1">
    <source>
        <dbReference type="EMBL" id="KAJ9072908.1"/>
    </source>
</evidence>
<keyword evidence="1" id="KW-0808">Transferase</keyword>
<protein>
    <submittedName>
        <fullName evidence="1">Serine/threonine protein kinase</fullName>
    </submittedName>
</protein>
<organism evidence="1 2">
    <name type="scientific">Entomophthora muscae</name>
    <dbReference type="NCBI Taxonomy" id="34485"/>
    <lineage>
        <taxon>Eukaryota</taxon>
        <taxon>Fungi</taxon>
        <taxon>Fungi incertae sedis</taxon>
        <taxon>Zoopagomycota</taxon>
        <taxon>Entomophthoromycotina</taxon>
        <taxon>Entomophthoromycetes</taxon>
        <taxon>Entomophthorales</taxon>
        <taxon>Entomophthoraceae</taxon>
        <taxon>Entomophthora</taxon>
    </lineage>
</organism>
<evidence type="ECO:0000313" key="2">
    <source>
        <dbReference type="Proteomes" id="UP001165960"/>
    </source>
</evidence>
<keyword evidence="1" id="KW-0723">Serine/threonine-protein kinase</keyword>
<accession>A0ACC2TE19</accession>
<name>A0ACC2TE19_9FUNG</name>
<gene>
    <name evidence="1" type="primary">HRK1_7</name>
    <name evidence="1" type="ORF">DSO57_1022237</name>
</gene>
<sequence>MAQVQSLRSRPEWITTSSNPSSGQPSPRVNYIRSCILLDDLTPSAGEPCLDIAIGQLDPRPENASPCDALHSILVSSHENVSASTPPLKGAAGSETYVSSAKPTSIEEENLPSPAISDNQDRRHSLLQDIVVPIRRIFHQGPPEKAAGKQPIKAILDLPEAESAQLSRNSSIIEKYGRIRHVIGKGSGGTVRLVQKPQGKLFAVKEFRLKRDTETRREYLKKAYE</sequence>
<keyword evidence="1" id="KW-0418">Kinase</keyword>
<keyword evidence="2" id="KW-1185">Reference proteome</keyword>
<dbReference type="Proteomes" id="UP001165960">
    <property type="component" value="Unassembled WGS sequence"/>
</dbReference>
<reference evidence="1" key="1">
    <citation type="submission" date="2022-04" db="EMBL/GenBank/DDBJ databases">
        <title>Genome of the entomopathogenic fungus Entomophthora muscae.</title>
        <authorList>
            <person name="Elya C."/>
            <person name="Lovett B.R."/>
            <person name="Lee E."/>
            <person name="Macias A.M."/>
            <person name="Hajek A.E."/>
            <person name="De Bivort B.L."/>
            <person name="Kasson M.T."/>
            <person name="De Fine Licht H.H."/>
            <person name="Stajich J.E."/>
        </authorList>
    </citation>
    <scope>NUCLEOTIDE SEQUENCE</scope>
    <source>
        <strain evidence="1">Berkeley</strain>
    </source>
</reference>
<proteinExistence type="predicted"/>